<keyword evidence="4 6" id="KW-1133">Transmembrane helix</keyword>
<evidence type="ECO:0000256" key="2">
    <source>
        <dbReference type="ARBA" id="ARBA00022475"/>
    </source>
</evidence>
<comment type="caution">
    <text evidence="7">The sequence shown here is derived from an EMBL/GenBank/DDBJ whole genome shotgun (WGS) entry which is preliminary data.</text>
</comment>
<evidence type="ECO:0000256" key="5">
    <source>
        <dbReference type="ARBA" id="ARBA00023136"/>
    </source>
</evidence>
<feature type="transmembrane region" description="Helical" evidence="6">
    <location>
        <begin position="210"/>
        <end position="229"/>
    </location>
</feature>
<evidence type="ECO:0000313" key="7">
    <source>
        <dbReference type="EMBL" id="HIQ68457.1"/>
    </source>
</evidence>
<sequence length="278" mass="31338">MGAWIRRNGKRIFKFFDDISRLRVSVYAGNAGFFVLLAIFPALMLVMSVIRYTGLDINLLTDMLEGFIPSALMSGAKRIILNTYYSTSTAVVSISAVTALWAASRGVYGILRGLNGVYGVEEDRGYFYTRLISVVYTFGFLIVLLLTLILHVFSNQLLELLSWKDGALFSFLMDVVNLRFFVLLAIQTVLFTAIYVVLPNRRNRIRDSLPGAMLASAGWLIYTDLYSIYVNYFSGSANLYGPVYTVALSMLWLYFCLSILFYGGALNAYLTTQEKREK</sequence>
<feature type="transmembrane region" description="Helical" evidence="6">
    <location>
        <begin position="83"/>
        <end position="103"/>
    </location>
</feature>
<keyword evidence="5 6" id="KW-0472">Membrane</keyword>
<evidence type="ECO:0000256" key="4">
    <source>
        <dbReference type="ARBA" id="ARBA00022989"/>
    </source>
</evidence>
<dbReference type="PIRSF" id="PIRSF035875">
    <property type="entry name" value="RNase_BN"/>
    <property type="match status" value="1"/>
</dbReference>
<comment type="subcellular location">
    <subcellularLocation>
        <location evidence="1">Cell membrane</location>
        <topology evidence="1">Multi-pass membrane protein</topology>
    </subcellularLocation>
</comment>
<proteinExistence type="predicted"/>
<dbReference type="Proteomes" id="UP000886796">
    <property type="component" value="Unassembled WGS sequence"/>
</dbReference>
<keyword evidence="2" id="KW-1003">Cell membrane</keyword>
<evidence type="ECO:0000256" key="1">
    <source>
        <dbReference type="ARBA" id="ARBA00004651"/>
    </source>
</evidence>
<feature type="transmembrane region" description="Helical" evidence="6">
    <location>
        <begin position="178"/>
        <end position="198"/>
    </location>
</feature>
<feature type="transmembrane region" description="Helical" evidence="6">
    <location>
        <begin position="249"/>
        <end position="270"/>
    </location>
</feature>
<evidence type="ECO:0000256" key="6">
    <source>
        <dbReference type="SAM" id="Phobius"/>
    </source>
</evidence>
<dbReference type="AlphaFoldDB" id="A0A9D0Z3K9"/>
<organism evidence="7 8">
    <name type="scientific">Candidatus Faecousia excrementigallinarum</name>
    <dbReference type="NCBI Taxonomy" id="2840806"/>
    <lineage>
        <taxon>Bacteria</taxon>
        <taxon>Bacillati</taxon>
        <taxon>Bacillota</taxon>
        <taxon>Clostridia</taxon>
        <taxon>Eubacteriales</taxon>
        <taxon>Oscillospiraceae</taxon>
        <taxon>Faecousia</taxon>
    </lineage>
</organism>
<feature type="transmembrane region" description="Helical" evidence="6">
    <location>
        <begin position="134"/>
        <end position="158"/>
    </location>
</feature>
<evidence type="ECO:0000256" key="3">
    <source>
        <dbReference type="ARBA" id="ARBA00022692"/>
    </source>
</evidence>
<name>A0A9D0Z3K9_9FIRM</name>
<reference evidence="7" key="1">
    <citation type="submission" date="2020-10" db="EMBL/GenBank/DDBJ databases">
        <authorList>
            <person name="Gilroy R."/>
        </authorList>
    </citation>
    <scope>NUCLEOTIDE SEQUENCE</scope>
    <source>
        <strain evidence="7">13361</strain>
    </source>
</reference>
<dbReference type="GO" id="GO:0005886">
    <property type="term" value="C:plasma membrane"/>
    <property type="evidence" value="ECO:0007669"/>
    <property type="project" value="UniProtKB-SubCell"/>
</dbReference>
<dbReference type="PANTHER" id="PTHR30213:SF0">
    <property type="entry name" value="UPF0761 MEMBRANE PROTEIN YIHY"/>
    <property type="match status" value="1"/>
</dbReference>
<dbReference type="NCBIfam" id="TIGR00765">
    <property type="entry name" value="yihY_not_rbn"/>
    <property type="match status" value="1"/>
</dbReference>
<feature type="transmembrane region" description="Helical" evidence="6">
    <location>
        <begin position="24"/>
        <end position="50"/>
    </location>
</feature>
<protein>
    <submittedName>
        <fullName evidence="7">YihY/virulence factor BrkB family protein</fullName>
    </submittedName>
</protein>
<gene>
    <name evidence="7" type="ORF">IAB74_08130</name>
</gene>
<evidence type="ECO:0000313" key="8">
    <source>
        <dbReference type="Proteomes" id="UP000886796"/>
    </source>
</evidence>
<dbReference type="EMBL" id="DVFK01000110">
    <property type="protein sequence ID" value="HIQ68457.1"/>
    <property type="molecule type" value="Genomic_DNA"/>
</dbReference>
<reference evidence="7" key="2">
    <citation type="journal article" date="2021" name="PeerJ">
        <title>Extensive microbial diversity within the chicken gut microbiome revealed by metagenomics and culture.</title>
        <authorList>
            <person name="Gilroy R."/>
            <person name="Ravi A."/>
            <person name="Getino M."/>
            <person name="Pursley I."/>
            <person name="Horton D.L."/>
            <person name="Alikhan N.F."/>
            <person name="Baker D."/>
            <person name="Gharbi K."/>
            <person name="Hall N."/>
            <person name="Watson M."/>
            <person name="Adriaenssens E.M."/>
            <person name="Foster-Nyarko E."/>
            <person name="Jarju S."/>
            <person name="Secka A."/>
            <person name="Antonio M."/>
            <person name="Oren A."/>
            <person name="Chaudhuri R.R."/>
            <person name="La Ragione R."/>
            <person name="Hildebrand F."/>
            <person name="Pallen M.J."/>
        </authorList>
    </citation>
    <scope>NUCLEOTIDE SEQUENCE</scope>
    <source>
        <strain evidence="7">13361</strain>
    </source>
</reference>
<dbReference type="InterPro" id="IPR017039">
    <property type="entry name" value="Virul_fac_BrkB"/>
</dbReference>
<accession>A0A9D0Z3K9</accession>
<keyword evidence="3 6" id="KW-0812">Transmembrane</keyword>
<dbReference type="PANTHER" id="PTHR30213">
    <property type="entry name" value="INNER MEMBRANE PROTEIN YHJD"/>
    <property type="match status" value="1"/>
</dbReference>
<dbReference type="Pfam" id="PF03631">
    <property type="entry name" value="Virul_fac_BrkB"/>
    <property type="match status" value="1"/>
</dbReference>